<dbReference type="Proteomes" id="UP000182347">
    <property type="component" value="Unassembled WGS sequence"/>
</dbReference>
<proteinExistence type="predicted"/>
<evidence type="ECO:0008006" key="3">
    <source>
        <dbReference type="Google" id="ProtNLM"/>
    </source>
</evidence>
<protein>
    <recommendedName>
        <fullName evidence="3">DUF2507 domain-containing protein</fullName>
    </recommendedName>
</protein>
<gene>
    <name evidence="1" type="ORF">SAMN05216244_3856</name>
</gene>
<reference evidence="2" key="1">
    <citation type="submission" date="2016-10" db="EMBL/GenBank/DDBJ databases">
        <authorList>
            <person name="Varghese N."/>
            <person name="Submissions S."/>
        </authorList>
    </citation>
    <scope>NUCLEOTIDE SEQUENCE [LARGE SCALE GENOMIC DNA]</scope>
    <source>
        <strain evidence="2">CGMCC 1.6199</strain>
    </source>
</reference>
<dbReference type="STRING" id="482461.SAMN05216244_3856"/>
<name>A0A1G9XJS8_9BACI</name>
<dbReference type="AlphaFoldDB" id="A0A1G9XJS8"/>
<evidence type="ECO:0000313" key="2">
    <source>
        <dbReference type="Proteomes" id="UP000182347"/>
    </source>
</evidence>
<dbReference type="InterPro" id="IPR019642">
    <property type="entry name" value="DUF2507"/>
</dbReference>
<dbReference type="InterPro" id="IPR024096">
    <property type="entry name" value="NO_sig/Golgi_transp_ligand-bd"/>
</dbReference>
<dbReference type="Gene3D" id="3.30.1380.20">
    <property type="entry name" value="Trafficking protein particle complex subunit 3"/>
    <property type="match status" value="1"/>
</dbReference>
<evidence type="ECO:0000313" key="1">
    <source>
        <dbReference type="EMBL" id="SDM97099.1"/>
    </source>
</evidence>
<accession>A0A1G9XJS8</accession>
<dbReference type="SUPFAM" id="SSF111126">
    <property type="entry name" value="Ligand-binding domain in the NO signalling and Golgi transport"/>
    <property type="match status" value="1"/>
</dbReference>
<sequence length="149" mass="17152">MNDMGKNRQLTDETTLDFLHTSGAGYDILRYICLPDLLGKEAQPILYIMGKNLARKMQVGSMEDIISFFEKLGWGNLQLIKEKRREMIWELTAEQINTRQQAHLPEVEYRLEAGFLAESIQQIKGLPCEGVEEIKPKNNSVQFSIVYTK</sequence>
<keyword evidence="2" id="KW-1185">Reference proteome</keyword>
<dbReference type="EMBL" id="FNHF01000007">
    <property type="protein sequence ID" value="SDM97099.1"/>
    <property type="molecule type" value="Genomic_DNA"/>
</dbReference>
<dbReference type="Pfam" id="PF10702">
    <property type="entry name" value="DUF2507"/>
    <property type="match status" value="1"/>
</dbReference>
<organism evidence="1 2">
    <name type="scientific">Sediminibacillus halophilus</name>
    <dbReference type="NCBI Taxonomy" id="482461"/>
    <lineage>
        <taxon>Bacteria</taxon>
        <taxon>Bacillati</taxon>
        <taxon>Bacillota</taxon>
        <taxon>Bacilli</taxon>
        <taxon>Bacillales</taxon>
        <taxon>Bacillaceae</taxon>
        <taxon>Sediminibacillus</taxon>
    </lineage>
</organism>